<proteinExistence type="predicted"/>
<protein>
    <submittedName>
        <fullName evidence="1">Uncharacterized protein</fullName>
    </submittedName>
</protein>
<evidence type="ECO:0000313" key="2">
    <source>
        <dbReference type="Proteomes" id="UP001145742"/>
    </source>
</evidence>
<sequence>MDETFVTYWLNFTPSFSPSGAGDRKLSLESVYHTVMSSHIVPAAISFSVGGLLMLFLWGQSSHNLLQDVEFEGGGKLKTWDEILSPVQYFCVQFDSVLEEVQIHMCLVALGTRIWVALHVPAVCSQVTRKNAQNILDAIQRVLDKLKKWAIEASRSLTRPSTSQGHPQYQYRQGNEGFANTSAEKVLGVLVDGRLDMTQQCAFTTQNDKHVLGCIKTSIILPLWPALFWAPHCKKYIEMLEHVQRGEMELVKSLEYNSYEEQLKKVEVFSLKKKRLRDELTTPKTTWKDLVARMEKENVLHDVLVRVDEVHVFMLKQLQLICAKENQHKKALKM</sequence>
<keyword evidence="2" id="KW-1185">Reference proteome</keyword>
<reference evidence="1" key="1">
    <citation type="submission" date="2019-10" db="EMBL/GenBank/DDBJ databases">
        <authorList>
            <person name="Soares A.E.R."/>
            <person name="Aleixo A."/>
            <person name="Schneider P."/>
            <person name="Miyaki C.Y."/>
            <person name="Schneider M.P."/>
            <person name="Mello C."/>
            <person name="Vasconcelos A.T.R."/>
        </authorList>
    </citation>
    <scope>NUCLEOTIDE SEQUENCE</scope>
    <source>
        <tissue evidence="1">Muscle</tissue>
    </source>
</reference>
<accession>A0ABQ9DMS5</accession>
<evidence type="ECO:0000313" key="1">
    <source>
        <dbReference type="EMBL" id="KAJ7425649.1"/>
    </source>
</evidence>
<dbReference type="Proteomes" id="UP001145742">
    <property type="component" value="Unassembled WGS sequence"/>
</dbReference>
<organism evidence="1 2">
    <name type="scientific">Willisornis vidua</name>
    <name type="common">Xingu scale-backed antbird</name>
    <dbReference type="NCBI Taxonomy" id="1566151"/>
    <lineage>
        <taxon>Eukaryota</taxon>
        <taxon>Metazoa</taxon>
        <taxon>Chordata</taxon>
        <taxon>Craniata</taxon>
        <taxon>Vertebrata</taxon>
        <taxon>Euteleostomi</taxon>
        <taxon>Archelosauria</taxon>
        <taxon>Archosauria</taxon>
        <taxon>Dinosauria</taxon>
        <taxon>Saurischia</taxon>
        <taxon>Theropoda</taxon>
        <taxon>Coelurosauria</taxon>
        <taxon>Aves</taxon>
        <taxon>Neognathae</taxon>
        <taxon>Neoaves</taxon>
        <taxon>Telluraves</taxon>
        <taxon>Australaves</taxon>
        <taxon>Passeriformes</taxon>
        <taxon>Thamnophilidae</taxon>
        <taxon>Willisornis</taxon>
    </lineage>
</organism>
<dbReference type="EMBL" id="WHWB01032455">
    <property type="protein sequence ID" value="KAJ7425649.1"/>
    <property type="molecule type" value="Genomic_DNA"/>
</dbReference>
<comment type="caution">
    <text evidence="1">The sequence shown here is derived from an EMBL/GenBank/DDBJ whole genome shotgun (WGS) entry which is preliminary data.</text>
</comment>
<name>A0ABQ9DMS5_9PASS</name>
<gene>
    <name evidence="1" type="ORF">WISP_22633</name>
</gene>